<reference evidence="2 3" key="1">
    <citation type="journal article" date="2016" name="Genome Biol. Evol.">
        <title>Gene Family Evolution Reflects Adaptation to Soil Environmental Stressors in the Genome of the Collembolan Orchesella cincta.</title>
        <authorList>
            <person name="Faddeeva-Vakhrusheva A."/>
            <person name="Derks M.F."/>
            <person name="Anvar S.Y."/>
            <person name="Agamennone V."/>
            <person name="Suring W."/>
            <person name="Smit S."/>
            <person name="van Straalen N.M."/>
            <person name="Roelofs D."/>
        </authorList>
    </citation>
    <scope>NUCLEOTIDE SEQUENCE [LARGE SCALE GENOMIC DNA]</scope>
    <source>
        <tissue evidence="2">Mixed pool</tissue>
    </source>
</reference>
<evidence type="ECO:0000313" key="3">
    <source>
        <dbReference type="Proteomes" id="UP000094527"/>
    </source>
</evidence>
<keyword evidence="1" id="KW-0812">Transmembrane</keyword>
<sequence length="44" mass="4884">MIDSTGISQSYTFEDTTPDFVVLYGTVAVVLFRLMEPGILMDLP</sequence>
<dbReference type="EMBL" id="LJIJ01008821">
    <property type="protein sequence ID" value="ODM68289.1"/>
    <property type="molecule type" value="Genomic_DNA"/>
</dbReference>
<keyword evidence="1" id="KW-1133">Transmembrane helix</keyword>
<organism evidence="2 3">
    <name type="scientific">Orchesella cincta</name>
    <name type="common">Springtail</name>
    <name type="synonym">Podura cincta</name>
    <dbReference type="NCBI Taxonomy" id="48709"/>
    <lineage>
        <taxon>Eukaryota</taxon>
        <taxon>Metazoa</taxon>
        <taxon>Ecdysozoa</taxon>
        <taxon>Arthropoda</taxon>
        <taxon>Hexapoda</taxon>
        <taxon>Collembola</taxon>
        <taxon>Entomobryomorpha</taxon>
        <taxon>Entomobryoidea</taxon>
        <taxon>Orchesellidae</taxon>
        <taxon>Orchesellinae</taxon>
        <taxon>Orchesella</taxon>
    </lineage>
</organism>
<dbReference type="Proteomes" id="UP000094527">
    <property type="component" value="Unassembled WGS sequence"/>
</dbReference>
<protein>
    <submittedName>
        <fullName evidence="2">Uncharacterized protein</fullName>
    </submittedName>
</protein>
<keyword evidence="1" id="KW-0472">Membrane</keyword>
<accession>A0A1D2M0I7</accession>
<feature type="transmembrane region" description="Helical" evidence="1">
    <location>
        <begin position="20"/>
        <end position="40"/>
    </location>
</feature>
<evidence type="ECO:0000256" key="1">
    <source>
        <dbReference type="SAM" id="Phobius"/>
    </source>
</evidence>
<feature type="non-terminal residue" evidence="2">
    <location>
        <position position="44"/>
    </location>
</feature>
<keyword evidence="3" id="KW-1185">Reference proteome</keyword>
<comment type="caution">
    <text evidence="2">The sequence shown here is derived from an EMBL/GenBank/DDBJ whole genome shotgun (WGS) entry which is preliminary data.</text>
</comment>
<evidence type="ECO:0000313" key="2">
    <source>
        <dbReference type="EMBL" id="ODM68289.1"/>
    </source>
</evidence>
<gene>
    <name evidence="2" type="ORF">Ocin01_20202</name>
</gene>
<proteinExistence type="predicted"/>
<name>A0A1D2M0I7_ORCCI</name>
<dbReference type="AlphaFoldDB" id="A0A1D2M0I7"/>